<dbReference type="InterPro" id="IPR019734">
    <property type="entry name" value="TPR_rpt"/>
</dbReference>
<feature type="repeat" description="TPR" evidence="4">
    <location>
        <begin position="685"/>
        <end position="718"/>
    </location>
</feature>
<dbReference type="PANTHER" id="PTHR12558">
    <property type="entry name" value="CELL DIVISION CYCLE 16,23,27"/>
    <property type="match status" value="1"/>
</dbReference>
<dbReference type="EMBL" id="JAKMXF010000341">
    <property type="protein sequence ID" value="KAI6647580.1"/>
    <property type="molecule type" value="Genomic_DNA"/>
</dbReference>
<feature type="repeat" description="TPR" evidence="4">
    <location>
        <begin position="787"/>
        <end position="820"/>
    </location>
</feature>
<feature type="repeat" description="TPR" evidence="4">
    <location>
        <begin position="651"/>
        <end position="684"/>
    </location>
</feature>
<dbReference type="SMART" id="SM00028">
    <property type="entry name" value="TPR"/>
    <property type="match status" value="8"/>
</dbReference>
<dbReference type="GO" id="GO:0007091">
    <property type="term" value="P:metaphase/anaphase transition of mitotic cell cycle"/>
    <property type="evidence" value="ECO:0007669"/>
    <property type="project" value="TreeGrafter"/>
</dbReference>
<protein>
    <recommendedName>
        <fullName evidence="3">Cell division cycle protein 27 homolog</fullName>
    </recommendedName>
</protein>
<reference evidence="6 7" key="1">
    <citation type="journal article" date="2023" name="BMC Biol.">
        <title>The compact genome of the sponge Oopsacas minuta (Hexactinellida) is lacking key metazoan core genes.</title>
        <authorList>
            <person name="Santini S."/>
            <person name="Schenkelaars Q."/>
            <person name="Jourda C."/>
            <person name="Duchesne M."/>
            <person name="Belahbib H."/>
            <person name="Rocher C."/>
            <person name="Selva M."/>
            <person name="Riesgo A."/>
            <person name="Vervoort M."/>
            <person name="Leys S.P."/>
            <person name="Kodjabachian L."/>
            <person name="Le Bivic A."/>
            <person name="Borchiellini C."/>
            <person name="Claverie J.M."/>
            <person name="Renard E."/>
        </authorList>
    </citation>
    <scope>NUCLEOTIDE SEQUENCE [LARGE SCALE GENOMIC DNA]</scope>
    <source>
        <strain evidence="6">SPO-2</strain>
    </source>
</reference>
<evidence type="ECO:0000256" key="5">
    <source>
        <dbReference type="SAM" id="MobiDB-lite"/>
    </source>
</evidence>
<evidence type="ECO:0000313" key="6">
    <source>
        <dbReference type="EMBL" id="KAI6647580.1"/>
    </source>
</evidence>
<proteinExistence type="inferred from homology"/>
<dbReference type="AlphaFoldDB" id="A0AAV7JFD6"/>
<dbReference type="Proteomes" id="UP001165289">
    <property type="component" value="Unassembled WGS sequence"/>
</dbReference>
<evidence type="ECO:0000256" key="3">
    <source>
        <dbReference type="ARBA" id="ARBA00039307"/>
    </source>
</evidence>
<dbReference type="GO" id="GO:0016567">
    <property type="term" value="P:protein ubiquitination"/>
    <property type="evidence" value="ECO:0007669"/>
    <property type="project" value="TreeGrafter"/>
</dbReference>
<feature type="region of interest" description="Disordered" evidence="5">
    <location>
        <begin position="828"/>
        <end position="866"/>
    </location>
</feature>
<name>A0AAV7JFD6_9METZ</name>
<evidence type="ECO:0000313" key="7">
    <source>
        <dbReference type="Proteomes" id="UP001165289"/>
    </source>
</evidence>
<dbReference type="Pfam" id="PF12895">
    <property type="entry name" value="ANAPC3"/>
    <property type="match status" value="1"/>
</dbReference>
<feature type="region of interest" description="Disordered" evidence="5">
    <location>
        <begin position="381"/>
        <end position="465"/>
    </location>
</feature>
<feature type="compositionally biased region" description="Basic and acidic residues" evidence="5">
    <location>
        <begin position="387"/>
        <end position="397"/>
    </location>
</feature>
<evidence type="ECO:0000256" key="2">
    <source>
        <dbReference type="ARBA" id="ARBA00038210"/>
    </source>
</evidence>
<dbReference type="PANTHER" id="PTHR12558:SF13">
    <property type="entry name" value="CELL DIVISION CYCLE PROTEIN 27 HOMOLOG"/>
    <property type="match status" value="1"/>
</dbReference>
<sequence length="866" mass="98084">MLFSIQEPVSGAIWHLLNHYCIEDAIFLAERLHAEVCSEESSFLLATSYFRDGQIIHAIHTLEKLKCPTNMKCRILLARCCLEQKEYRRVQHILLGNSEISNEQVPRVYQNDAGVVFWLIGESLRRCNLPAESKEYFLLSLRYNPYMWSSLHALCEIGCRIQLDHIYTVNNIPVFYNEAPFMAISRAYHPSEYCDRMDIQEQQVLVQAPKPKIRVPPIPLQQCTDITRVTRKTNLSKVCMKLSFDSAAYAEKKVPKKSTIDSTVGSPATPTFGTLPMLTTPGCEQDPGILERSGNVSWLFQQLKDTHLFSSYKTPSPQPFSRESSLSKAPVISKEYFTAYKQPSNMIRSLLAPDSVQNLNFVSPGPLPPRITRKRGTRYLAATAEDSEPRSKIRRQDPICIDSSKPERPVTRSFLRQEPLSSSSSQAPTPPLAVRTDSKLPVPSKLHTRIRRDKPTESKTQSKLTQSISNINICQPSPAADSPVPAGDTSTLLDSTQTEEFNSALKSSIQSVVNLLLQLATAYTHLFKFELSSAVSAFEELPDNQFQTPWVLCQLAKAHFEQANYQTACDLFEDVRTLDFDHVTDMDIYSTALWHLQKDVELSALSEELANSWQQSPQAYCARGNCLSLNKEHEDAIKLFKRATQLAPRFVYAYTLLGHEYLCTEDLSNAKKSFRTAATINPRHYNAFFGLGMISLREENFQMAEIHFNKAHMINPSSCIICSRLAKVKHSLRRSSEALTYLERARKLDPKSPVPLYHKASILLDLNRPQEALDILEGLTKMVPREALVHFLMGKVYQKLGKRYEAKLKYSWALSIDPNNREIRDAQNSLNQPCSNHDEGTPPNSGFDIFIDPMPEAPTPDENNHS</sequence>
<dbReference type="GO" id="GO:0005680">
    <property type="term" value="C:anaphase-promoting complex"/>
    <property type="evidence" value="ECO:0007669"/>
    <property type="project" value="TreeGrafter"/>
</dbReference>
<feature type="repeat" description="TPR" evidence="4">
    <location>
        <begin position="617"/>
        <end position="650"/>
    </location>
</feature>
<dbReference type="GO" id="GO:0051301">
    <property type="term" value="P:cell division"/>
    <property type="evidence" value="ECO:0007669"/>
    <property type="project" value="TreeGrafter"/>
</dbReference>
<dbReference type="GO" id="GO:0005737">
    <property type="term" value="C:cytoplasm"/>
    <property type="evidence" value="ECO:0007669"/>
    <property type="project" value="TreeGrafter"/>
</dbReference>
<dbReference type="Pfam" id="PF00515">
    <property type="entry name" value="TPR_1"/>
    <property type="match status" value="1"/>
</dbReference>
<dbReference type="Pfam" id="PF13181">
    <property type="entry name" value="TPR_8"/>
    <property type="match status" value="1"/>
</dbReference>
<comment type="similarity">
    <text evidence="2">Belongs to the APC3/CDC27 family.</text>
</comment>
<gene>
    <name evidence="6" type="ORF">LOD99_8757</name>
</gene>
<keyword evidence="7" id="KW-1185">Reference proteome</keyword>
<dbReference type="PROSITE" id="PS50005">
    <property type="entry name" value="TPR"/>
    <property type="match status" value="4"/>
</dbReference>
<comment type="caution">
    <text evidence="6">The sequence shown here is derived from an EMBL/GenBank/DDBJ whole genome shotgun (WGS) entry which is preliminary data.</text>
</comment>
<accession>A0AAV7JFD6</accession>
<keyword evidence="1 4" id="KW-0802">TPR repeat</keyword>
<organism evidence="6 7">
    <name type="scientific">Oopsacas minuta</name>
    <dbReference type="NCBI Taxonomy" id="111878"/>
    <lineage>
        <taxon>Eukaryota</taxon>
        <taxon>Metazoa</taxon>
        <taxon>Porifera</taxon>
        <taxon>Hexactinellida</taxon>
        <taxon>Hexasterophora</taxon>
        <taxon>Lyssacinosida</taxon>
        <taxon>Leucopsacidae</taxon>
        <taxon>Oopsacas</taxon>
    </lineage>
</organism>
<evidence type="ECO:0000256" key="1">
    <source>
        <dbReference type="ARBA" id="ARBA00022803"/>
    </source>
</evidence>
<evidence type="ECO:0000256" key="4">
    <source>
        <dbReference type="PROSITE-ProRule" id="PRU00339"/>
    </source>
</evidence>
<dbReference type="Pfam" id="PF14559">
    <property type="entry name" value="TPR_19"/>
    <property type="match status" value="1"/>
</dbReference>
<dbReference type="Gene3D" id="1.25.40.10">
    <property type="entry name" value="Tetratricopeptide repeat domain"/>
    <property type="match status" value="4"/>
</dbReference>
<dbReference type="InterPro" id="IPR011990">
    <property type="entry name" value="TPR-like_helical_dom_sf"/>
</dbReference>
<dbReference type="GO" id="GO:0031145">
    <property type="term" value="P:anaphase-promoting complex-dependent catabolic process"/>
    <property type="evidence" value="ECO:0007669"/>
    <property type="project" value="TreeGrafter"/>
</dbReference>
<dbReference type="SUPFAM" id="SSF48452">
    <property type="entry name" value="TPR-like"/>
    <property type="match status" value="2"/>
</dbReference>